<name>A0ABP9H6B1_9ACTN</name>
<dbReference type="Proteomes" id="UP001500466">
    <property type="component" value="Unassembled WGS sequence"/>
</dbReference>
<accession>A0ABP9H6B1</accession>
<comment type="caution">
    <text evidence="2">The sequence shown here is derived from an EMBL/GenBank/DDBJ whole genome shotgun (WGS) entry which is preliminary data.</text>
</comment>
<reference evidence="3" key="1">
    <citation type="journal article" date="2019" name="Int. J. Syst. Evol. Microbiol.">
        <title>The Global Catalogue of Microorganisms (GCM) 10K type strain sequencing project: providing services to taxonomists for standard genome sequencing and annotation.</title>
        <authorList>
            <consortium name="The Broad Institute Genomics Platform"/>
            <consortium name="The Broad Institute Genome Sequencing Center for Infectious Disease"/>
            <person name="Wu L."/>
            <person name="Ma J."/>
        </authorList>
    </citation>
    <scope>NUCLEOTIDE SEQUENCE [LARGE SCALE GENOMIC DNA]</scope>
    <source>
        <strain evidence="3">JCM 17986</strain>
    </source>
</reference>
<keyword evidence="3" id="KW-1185">Reference proteome</keyword>
<feature type="compositionally biased region" description="Basic and acidic residues" evidence="1">
    <location>
        <begin position="38"/>
        <end position="49"/>
    </location>
</feature>
<protein>
    <submittedName>
        <fullName evidence="2">Uncharacterized protein</fullName>
    </submittedName>
</protein>
<sequence>MDTTPGQLTRDGKTAATFNVPGTRRHPPRGTGRLRPARGLDRAPRRRLPDAQAATGGRGGVR</sequence>
<feature type="region of interest" description="Disordered" evidence="1">
    <location>
        <begin position="1"/>
        <end position="62"/>
    </location>
</feature>
<evidence type="ECO:0000256" key="1">
    <source>
        <dbReference type="SAM" id="MobiDB-lite"/>
    </source>
</evidence>
<evidence type="ECO:0000313" key="2">
    <source>
        <dbReference type="EMBL" id="GAA4960792.1"/>
    </source>
</evidence>
<dbReference type="EMBL" id="BAABHS010000007">
    <property type="protein sequence ID" value="GAA4960792.1"/>
    <property type="molecule type" value="Genomic_DNA"/>
</dbReference>
<gene>
    <name evidence="2" type="ORF">GCM10023205_25190</name>
</gene>
<proteinExistence type="predicted"/>
<organism evidence="2 3">
    <name type="scientific">Yinghuangia aomiensis</name>
    <dbReference type="NCBI Taxonomy" id="676205"/>
    <lineage>
        <taxon>Bacteria</taxon>
        <taxon>Bacillati</taxon>
        <taxon>Actinomycetota</taxon>
        <taxon>Actinomycetes</taxon>
        <taxon>Kitasatosporales</taxon>
        <taxon>Streptomycetaceae</taxon>
        <taxon>Yinghuangia</taxon>
    </lineage>
</organism>
<evidence type="ECO:0000313" key="3">
    <source>
        <dbReference type="Proteomes" id="UP001500466"/>
    </source>
</evidence>
<dbReference type="RefSeq" id="WP_345675484.1">
    <property type="nucleotide sequence ID" value="NZ_BAABHS010000007.1"/>
</dbReference>